<feature type="binding site" evidence="7">
    <location>
        <position position="104"/>
    </location>
    <ligand>
        <name>substrate</name>
    </ligand>
</feature>
<comment type="similarity">
    <text evidence="3 8">Belongs to the transthyretin family. 5-hydroxyisourate hydrolase subfamily.</text>
</comment>
<feature type="domain" description="Transthyretin/hydroxyisourate hydrolase" evidence="9">
    <location>
        <begin position="5"/>
        <end position="106"/>
    </location>
</feature>
<dbReference type="Proteomes" id="UP000291101">
    <property type="component" value="Unassembled WGS sequence"/>
</dbReference>
<comment type="caution">
    <text evidence="10">The sequence shown here is derived from an EMBL/GenBank/DDBJ whole genome shotgun (WGS) entry which is preliminary data.</text>
</comment>
<keyword evidence="6 8" id="KW-0378">Hydrolase</keyword>
<evidence type="ECO:0000256" key="7">
    <source>
        <dbReference type="PIRSR" id="PIRSR600895-51"/>
    </source>
</evidence>
<dbReference type="InterPro" id="IPR014306">
    <property type="entry name" value="Hydroxyisourate_hydrolase"/>
</dbReference>
<protein>
    <recommendedName>
        <fullName evidence="8">5-hydroxyisourate hydrolase</fullName>
        <shortName evidence="8">HIU hydrolase</shortName>
        <shortName evidence="8">HIUHase</shortName>
        <ecNumber evidence="8">3.5.2.17</ecNumber>
    </recommendedName>
</protein>
<dbReference type="NCBIfam" id="TIGR02962">
    <property type="entry name" value="hdxy_isourate"/>
    <property type="match status" value="1"/>
</dbReference>
<dbReference type="PROSITE" id="PS00768">
    <property type="entry name" value="TRANSTHYRETIN_1"/>
    <property type="match status" value="1"/>
</dbReference>
<reference evidence="10 11" key="1">
    <citation type="submission" date="2019-01" db="EMBL/GenBank/DDBJ databases">
        <title>Novel species of Nocardioides.</title>
        <authorList>
            <person name="Liu Q."/>
            <person name="X Y.-H."/>
        </authorList>
    </citation>
    <scope>NUCLEOTIDE SEQUENCE [LARGE SCALE GENOMIC DNA]</scope>
    <source>
        <strain evidence="10 11">HLT2-9</strain>
    </source>
</reference>
<dbReference type="AlphaFoldDB" id="A0A4Q2SLB9"/>
<evidence type="ECO:0000313" key="10">
    <source>
        <dbReference type="EMBL" id="RYC04884.1"/>
    </source>
</evidence>
<evidence type="ECO:0000259" key="9">
    <source>
        <dbReference type="Pfam" id="PF00576"/>
    </source>
</evidence>
<dbReference type="PANTHER" id="PTHR10395:SF7">
    <property type="entry name" value="5-HYDROXYISOURATE HYDROLASE"/>
    <property type="match status" value="1"/>
</dbReference>
<dbReference type="GO" id="GO:0033971">
    <property type="term" value="F:hydroxyisourate hydrolase activity"/>
    <property type="evidence" value="ECO:0007669"/>
    <property type="project" value="UniProtKB-EC"/>
</dbReference>
<dbReference type="GO" id="GO:0006144">
    <property type="term" value="P:purine nucleobase metabolic process"/>
    <property type="evidence" value="ECO:0007669"/>
    <property type="project" value="UniProtKB-KW"/>
</dbReference>
<dbReference type="PRINTS" id="PR00189">
    <property type="entry name" value="TRNSTHYRETIN"/>
</dbReference>
<dbReference type="InterPro" id="IPR036817">
    <property type="entry name" value="Transthyretin/HIU_hydrolase_sf"/>
</dbReference>
<dbReference type="CDD" id="cd05822">
    <property type="entry name" value="TLP_HIUase"/>
    <property type="match status" value="1"/>
</dbReference>
<dbReference type="EC" id="3.5.2.17" evidence="8"/>
<feature type="binding site" evidence="7">
    <location>
        <position position="43"/>
    </location>
    <ligand>
        <name>substrate</name>
    </ligand>
</feature>
<proteinExistence type="inferred from homology"/>
<evidence type="ECO:0000256" key="3">
    <source>
        <dbReference type="ARBA" id="ARBA00009850"/>
    </source>
</evidence>
<dbReference type="Pfam" id="PF00576">
    <property type="entry name" value="Transthyretin"/>
    <property type="match status" value="1"/>
</dbReference>
<dbReference type="InterPro" id="IPR023416">
    <property type="entry name" value="Transthyretin/HIU_hydrolase_d"/>
</dbReference>
<gene>
    <name evidence="10" type="primary">uraH</name>
    <name evidence="10" type="ORF">EUA94_20165</name>
</gene>
<evidence type="ECO:0000256" key="4">
    <source>
        <dbReference type="ARBA" id="ARBA00011881"/>
    </source>
</evidence>
<keyword evidence="5 8" id="KW-0659">Purine metabolism</keyword>
<evidence type="ECO:0000256" key="6">
    <source>
        <dbReference type="ARBA" id="ARBA00022801"/>
    </source>
</evidence>
<dbReference type="OrthoDB" id="9792386at2"/>
<comment type="function">
    <text evidence="2">Catalyzes the hydrolysis of 5-hydroxyisourate (HIU) to 2-oxo-4-hydroxy-4-carboxy-5-ureidoimidazoline (OHCU).</text>
</comment>
<evidence type="ECO:0000256" key="5">
    <source>
        <dbReference type="ARBA" id="ARBA00022631"/>
    </source>
</evidence>
<evidence type="ECO:0000256" key="1">
    <source>
        <dbReference type="ARBA" id="ARBA00001043"/>
    </source>
</evidence>
<name>A0A4Q2SLB9_9ACTN</name>
<comment type="catalytic activity">
    <reaction evidence="1 8">
        <text>5-hydroxyisourate + H2O = 5-hydroxy-2-oxo-4-ureido-2,5-dihydro-1H-imidazole-5-carboxylate + H(+)</text>
        <dbReference type="Rhea" id="RHEA:23736"/>
        <dbReference type="ChEBI" id="CHEBI:15377"/>
        <dbReference type="ChEBI" id="CHEBI:15378"/>
        <dbReference type="ChEBI" id="CHEBI:18072"/>
        <dbReference type="ChEBI" id="CHEBI:58639"/>
        <dbReference type="EC" id="3.5.2.17"/>
    </reaction>
</comment>
<dbReference type="EMBL" id="SDWV01000029">
    <property type="protein sequence ID" value="RYC04884.1"/>
    <property type="molecule type" value="Genomic_DNA"/>
</dbReference>
<sequence length="107" mass="11361">MMATLSTHVLDVSTGRPAAGLRVTLESSDGNLLAEALTDADGRVGALAGDLTAEDHVLRFDTGTWFAGHGTTAFYPEVAVTFTVGEDEHYHVPLLLSPYGYSTYRGS</sequence>
<evidence type="ECO:0000256" key="8">
    <source>
        <dbReference type="RuleBase" id="RU361270"/>
    </source>
</evidence>
<dbReference type="InterPro" id="IPR023418">
    <property type="entry name" value="Thyroxine_BS"/>
</dbReference>
<dbReference type="Gene3D" id="2.60.40.180">
    <property type="entry name" value="Transthyretin/hydroxyisourate hydrolase domain"/>
    <property type="match status" value="1"/>
</dbReference>
<dbReference type="InterPro" id="IPR023419">
    <property type="entry name" value="Transthyretin_CS"/>
</dbReference>
<keyword evidence="11" id="KW-1185">Reference proteome</keyword>
<dbReference type="SUPFAM" id="SSF49472">
    <property type="entry name" value="Transthyretin (synonym: prealbumin)"/>
    <property type="match status" value="1"/>
</dbReference>
<comment type="subunit">
    <text evidence="4 8">Homotetramer.</text>
</comment>
<evidence type="ECO:0000313" key="11">
    <source>
        <dbReference type="Proteomes" id="UP000291101"/>
    </source>
</evidence>
<dbReference type="PROSITE" id="PS00769">
    <property type="entry name" value="TRANSTHYRETIN_2"/>
    <property type="match status" value="1"/>
</dbReference>
<evidence type="ECO:0000256" key="2">
    <source>
        <dbReference type="ARBA" id="ARBA00002704"/>
    </source>
</evidence>
<dbReference type="InterPro" id="IPR000895">
    <property type="entry name" value="Transthyretin/HIU_hydrolase"/>
</dbReference>
<dbReference type="PANTHER" id="PTHR10395">
    <property type="entry name" value="URICASE AND TRANSTHYRETIN-RELATED"/>
    <property type="match status" value="1"/>
</dbReference>
<feature type="binding site" evidence="7">
    <location>
        <position position="8"/>
    </location>
    <ligand>
        <name>substrate</name>
    </ligand>
</feature>
<accession>A0A4Q2SLB9</accession>
<organism evidence="10 11">
    <name type="scientific">Nocardioides zhouii</name>
    <dbReference type="NCBI Taxonomy" id="1168729"/>
    <lineage>
        <taxon>Bacteria</taxon>
        <taxon>Bacillati</taxon>
        <taxon>Actinomycetota</taxon>
        <taxon>Actinomycetes</taxon>
        <taxon>Propionibacteriales</taxon>
        <taxon>Nocardioidaceae</taxon>
        <taxon>Nocardioides</taxon>
    </lineage>
</organism>